<keyword evidence="2" id="KW-0732">Signal</keyword>
<dbReference type="PROSITE" id="PS51318">
    <property type="entry name" value="TAT"/>
    <property type="match status" value="1"/>
</dbReference>
<evidence type="ECO:0000256" key="1">
    <source>
        <dbReference type="ARBA" id="ARBA00006987"/>
    </source>
</evidence>
<feature type="signal peptide" evidence="2">
    <location>
        <begin position="1"/>
        <end position="30"/>
    </location>
</feature>
<dbReference type="Proteomes" id="UP000184290">
    <property type="component" value="Unassembled WGS sequence"/>
</dbReference>
<dbReference type="EMBL" id="FQZC01000004">
    <property type="protein sequence ID" value="SHJ78723.1"/>
    <property type="molecule type" value="Genomic_DNA"/>
</dbReference>
<sequence>MSLISVSRRQILATSLAAAWTGLFPRAAFAQSSWTPERTVEVVLGVGPGGATDRTAREIADFLQKGGFTPKGNVVSNKPGGGHAVALAYTISKAGDPHIIQVTGHVIIANNVLGRSPLSYKDVTPIATLFDEQMVFATGANSGIESAQDLIDKLKDDPASVSFSISTGVGTTNHISVLLLAEQIGIDPAKVKVVSFNSSTEGVTATIGGHIDVAVTTPFALNPYVESGDLRYIAAAAETRVGGIMADVPTWKELGYDIVVSSSPKIVAPPDLTPEQIAYWENAFATITKTPEWKAMIEKNHLIDRVLNAEESRAQFDADDARYRKLLSPIIPK</sequence>
<dbReference type="RefSeq" id="WP_060609248.1">
    <property type="nucleotide sequence ID" value="NZ_FQZC01000004.1"/>
</dbReference>
<comment type="similarity">
    <text evidence="1">Belongs to the UPF0065 (bug) family.</text>
</comment>
<reference evidence="3 4" key="1">
    <citation type="submission" date="2016-11" db="EMBL/GenBank/DDBJ databases">
        <authorList>
            <person name="Varghese N."/>
            <person name="Submissions S."/>
        </authorList>
    </citation>
    <scope>NUCLEOTIDE SEQUENCE [LARGE SCALE GENOMIC DNA]</scope>
    <source>
        <strain evidence="3 4">DSM 21988</strain>
    </source>
</reference>
<dbReference type="InterPro" id="IPR005064">
    <property type="entry name" value="BUG"/>
</dbReference>
<evidence type="ECO:0000313" key="4">
    <source>
        <dbReference type="Proteomes" id="UP000184290"/>
    </source>
</evidence>
<evidence type="ECO:0000313" key="3">
    <source>
        <dbReference type="EMBL" id="SHJ78723.1"/>
    </source>
</evidence>
<gene>
    <name evidence="3" type="ORF">SAMN02745911_3334</name>
</gene>
<keyword evidence="4" id="KW-1185">Reference proteome</keyword>
<proteinExistence type="inferred from homology"/>
<dbReference type="PIRSF" id="PIRSF017082">
    <property type="entry name" value="YflP"/>
    <property type="match status" value="1"/>
</dbReference>
<dbReference type="Gene3D" id="3.40.190.10">
    <property type="entry name" value="Periplasmic binding protein-like II"/>
    <property type="match status" value="1"/>
</dbReference>
<dbReference type="InterPro" id="IPR006311">
    <property type="entry name" value="TAT_signal"/>
</dbReference>
<organism evidence="3 4">
    <name type="scientific">Aureimonas altamirensis DSM 21988</name>
    <dbReference type="NCBI Taxonomy" id="1121026"/>
    <lineage>
        <taxon>Bacteria</taxon>
        <taxon>Pseudomonadati</taxon>
        <taxon>Pseudomonadota</taxon>
        <taxon>Alphaproteobacteria</taxon>
        <taxon>Hyphomicrobiales</taxon>
        <taxon>Aurantimonadaceae</taxon>
        <taxon>Aureimonas</taxon>
    </lineage>
</organism>
<dbReference type="Gene3D" id="3.40.190.150">
    <property type="entry name" value="Bordetella uptake gene, domain 1"/>
    <property type="match status" value="1"/>
</dbReference>
<dbReference type="CDD" id="cd07012">
    <property type="entry name" value="PBP2_Bug_TTT"/>
    <property type="match status" value="1"/>
</dbReference>
<comment type="caution">
    <text evidence="3">The sequence shown here is derived from an EMBL/GenBank/DDBJ whole genome shotgun (WGS) entry which is preliminary data.</text>
</comment>
<evidence type="ECO:0000256" key="2">
    <source>
        <dbReference type="SAM" id="SignalP"/>
    </source>
</evidence>
<dbReference type="SUPFAM" id="SSF53850">
    <property type="entry name" value="Periplasmic binding protein-like II"/>
    <property type="match status" value="1"/>
</dbReference>
<dbReference type="PANTHER" id="PTHR42928">
    <property type="entry name" value="TRICARBOXYLATE-BINDING PROTEIN"/>
    <property type="match status" value="1"/>
</dbReference>
<accession>A0ABY1IPM1</accession>
<feature type="chain" id="PRO_5045895741" evidence="2">
    <location>
        <begin position="31"/>
        <end position="333"/>
    </location>
</feature>
<name>A0ABY1IPM1_9HYPH</name>
<dbReference type="PANTHER" id="PTHR42928:SF3">
    <property type="entry name" value="UPF0065 PROTEIN YFLP"/>
    <property type="match status" value="1"/>
</dbReference>
<dbReference type="InterPro" id="IPR042100">
    <property type="entry name" value="Bug_dom1"/>
</dbReference>
<protein>
    <submittedName>
        <fullName evidence="3">Tricarboxylic transport membrane protein</fullName>
    </submittedName>
</protein>
<dbReference type="Pfam" id="PF03401">
    <property type="entry name" value="TctC"/>
    <property type="match status" value="1"/>
</dbReference>